<reference evidence="1 2" key="1">
    <citation type="journal article" date="2015" name="Genome Biol. Evol.">
        <title>Comparative Genomics of a Bacterivorous Green Alga Reveals Evolutionary Causalities and Consequences of Phago-Mixotrophic Mode of Nutrition.</title>
        <authorList>
            <person name="Burns J.A."/>
            <person name="Paasch A."/>
            <person name="Narechania A."/>
            <person name="Kim E."/>
        </authorList>
    </citation>
    <scope>NUCLEOTIDE SEQUENCE [LARGE SCALE GENOMIC DNA]</scope>
    <source>
        <strain evidence="1 2">PLY_AMNH</strain>
    </source>
</reference>
<dbReference type="Proteomes" id="UP001190700">
    <property type="component" value="Unassembled WGS sequence"/>
</dbReference>
<dbReference type="EMBL" id="LGRX02004499">
    <property type="protein sequence ID" value="KAK3280176.1"/>
    <property type="molecule type" value="Genomic_DNA"/>
</dbReference>
<gene>
    <name evidence="1" type="ORF">CYMTET_11973</name>
</gene>
<evidence type="ECO:0000313" key="2">
    <source>
        <dbReference type="Proteomes" id="UP001190700"/>
    </source>
</evidence>
<dbReference type="AlphaFoldDB" id="A0AAE0GMN3"/>
<organism evidence="1 2">
    <name type="scientific">Cymbomonas tetramitiformis</name>
    <dbReference type="NCBI Taxonomy" id="36881"/>
    <lineage>
        <taxon>Eukaryota</taxon>
        <taxon>Viridiplantae</taxon>
        <taxon>Chlorophyta</taxon>
        <taxon>Pyramimonadophyceae</taxon>
        <taxon>Pyramimonadales</taxon>
        <taxon>Pyramimonadaceae</taxon>
        <taxon>Cymbomonas</taxon>
    </lineage>
</organism>
<sequence length="140" mass="15993">MTSRAQFSAALMAPESTFCHLHVGRSAGKSAFSWSEYRQSRLLVGWNADEDIYLIARRESIFKLARPLQPEQSKSKVSRSLGSCWQAIGVDVLELSRTWHPDKFMQKFGSLLNPLEEERILRRVTQVSQVLLQARQSAKK</sequence>
<keyword evidence="2" id="KW-1185">Reference proteome</keyword>
<evidence type="ECO:0000313" key="1">
    <source>
        <dbReference type="EMBL" id="KAK3280176.1"/>
    </source>
</evidence>
<name>A0AAE0GMN3_9CHLO</name>
<protein>
    <submittedName>
        <fullName evidence="1">Uncharacterized protein</fullName>
    </submittedName>
</protein>
<accession>A0AAE0GMN3</accession>
<proteinExistence type="predicted"/>
<comment type="caution">
    <text evidence="1">The sequence shown here is derived from an EMBL/GenBank/DDBJ whole genome shotgun (WGS) entry which is preliminary data.</text>
</comment>